<feature type="domain" description="ABC transporter" evidence="9">
    <location>
        <begin position="315"/>
        <end position="550"/>
    </location>
</feature>
<dbReference type="NCBIfam" id="TIGR01842">
    <property type="entry name" value="type_I_sec_PrtD"/>
    <property type="match status" value="1"/>
</dbReference>
<feature type="transmembrane region" description="Helical" evidence="8">
    <location>
        <begin position="45"/>
        <end position="62"/>
    </location>
</feature>
<evidence type="ECO:0000256" key="2">
    <source>
        <dbReference type="ARBA" id="ARBA00005417"/>
    </source>
</evidence>
<keyword evidence="7 8" id="KW-0472">Membrane</keyword>
<keyword evidence="12" id="KW-1185">Reference proteome</keyword>
<accession>A0ABU9Z576</accession>
<evidence type="ECO:0000256" key="7">
    <source>
        <dbReference type="ARBA" id="ARBA00023136"/>
    </source>
</evidence>
<dbReference type="InterPro" id="IPR039421">
    <property type="entry name" value="Type_1_exporter"/>
</dbReference>
<dbReference type="PANTHER" id="PTHR24221:SF248">
    <property type="entry name" value="ABC TRANSPORTER TRANSMEMBRANE REGION"/>
    <property type="match status" value="1"/>
</dbReference>
<name>A0ABU9Z576_9HYPH</name>
<feature type="transmembrane region" description="Helical" evidence="8">
    <location>
        <begin position="143"/>
        <end position="162"/>
    </location>
</feature>
<comment type="subcellular location">
    <subcellularLocation>
        <location evidence="1">Cell membrane</location>
        <topology evidence="1">Multi-pass membrane protein</topology>
    </subcellularLocation>
</comment>
<evidence type="ECO:0000313" key="11">
    <source>
        <dbReference type="EMBL" id="MEN3226239.1"/>
    </source>
</evidence>
<dbReference type="InterPro" id="IPR003439">
    <property type="entry name" value="ABC_transporter-like_ATP-bd"/>
</dbReference>
<feature type="transmembrane region" description="Helical" evidence="8">
    <location>
        <begin position="12"/>
        <end position="33"/>
    </location>
</feature>
<dbReference type="InterPro" id="IPR010128">
    <property type="entry name" value="ATPase_T1SS_PrtD-like"/>
</dbReference>
<reference evidence="11 12" key="1">
    <citation type="journal article" date="2023" name="PLoS ONE">
        <title>Complete genome assembly of Hawai'i environmental nontuberculous mycobacteria reveals unexpected co-isolation with methylobacteria.</title>
        <authorList>
            <person name="Hendrix J."/>
            <person name="Epperson L.E."/>
            <person name="Tong E.I."/>
            <person name="Chan Y.L."/>
            <person name="Hasan N.A."/>
            <person name="Dawrs S.N."/>
            <person name="Norton G.J."/>
            <person name="Virdi R."/>
            <person name="Crooks J.L."/>
            <person name="Chan E.D."/>
            <person name="Honda J.R."/>
            <person name="Strong M."/>
        </authorList>
    </citation>
    <scope>NUCLEOTIDE SEQUENCE [LARGE SCALE GENOMIC DNA]</scope>
    <source>
        <strain evidence="11 12">NJH_HI01</strain>
    </source>
</reference>
<organism evidence="11 12">
    <name type="scientific">Methylorubrum rhodesianum</name>
    <dbReference type="NCBI Taxonomy" id="29427"/>
    <lineage>
        <taxon>Bacteria</taxon>
        <taxon>Pseudomonadati</taxon>
        <taxon>Pseudomonadota</taxon>
        <taxon>Alphaproteobacteria</taxon>
        <taxon>Hyphomicrobiales</taxon>
        <taxon>Methylobacteriaceae</taxon>
        <taxon>Methylorubrum</taxon>
    </lineage>
</organism>
<protein>
    <submittedName>
        <fullName evidence="11">Type I secretion system permease/ATPase</fullName>
    </submittedName>
</protein>
<dbReference type="Proteomes" id="UP001404845">
    <property type="component" value="Unassembled WGS sequence"/>
</dbReference>
<dbReference type="Gene3D" id="1.20.1560.10">
    <property type="entry name" value="ABC transporter type 1, transmembrane domain"/>
    <property type="match status" value="1"/>
</dbReference>
<evidence type="ECO:0000256" key="1">
    <source>
        <dbReference type="ARBA" id="ARBA00004651"/>
    </source>
</evidence>
<proteinExistence type="inferred from homology"/>
<evidence type="ECO:0000256" key="6">
    <source>
        <dbReference type="ARBA" id="ARBA00022989"/>
    </source>
</evidence>
<comment type="caution">
    <text evidence="11">The sequence shown here is derived from an EMBL/GenBank/DDBJ whole genome shotgun (WGS) entry which is preliminary data.</text>
</comment>
<dbReference type="InterPro" id="IPR027417">
    <property type="entry name" value="P-loop_NTPase"/>
</dbReference>
<dbReference type="InterPro" id="IPR011527">
    <property type="entry name" value="ABC1_TM_dom"/>
</dbReference>
<keyword evidence="5" id="KW-0067">ATP-binding</keyword>
<dbReference type="EMBL" id="JAQYXL010000001">
    <property type="protein sequence ID" value="MEN3226239.1"/>
    <property type="molecule type" value="Genomic_DNA"/>
</dbReference>
<evidence type="ECO:0000259" key="9">
    <source>
        <dbReference type="PROSITE" id="PS50893"/>
    </source>
</evidence>
<dbReference type="PROSITE" id="PS50929">
    <property type="entry name" value="ABC_TM1F"/>
    <property type="match status" value="1"/>
</dbReference>
<keyword evidence="6 8" id="KW-1133">Transmembrane helix</keyword>
<comment type="similarity">
    <text evidence="2">Belongs to the ABC transporter superfamily.</text>
</comment>
<dbReference type="RefSeq" id="WP_345972276.1">
    <property type="nucleotide sequence ID" value="NZ_JAQYXL010000001.1"/>
</dbReference>
<dbReference type="InterPro" id="IPR036640">
    <property type="entry name" value="ABC1_TM_sf"/>
</dbReference>
<keyword evidence="3 8" id="KW-0812">Transmembrane</keyword>
<evidence type="ECO:0000313" key="12">
    <source>
        <dbReference type="Proteomes" id="UP001404845"/>
    </source>
</evidence>
<feature type="transmembrane region" description="Helical" evidence="8">
    <location>
        <begin position="231"/>
        <end position="249"/>
    </location>
</feature>
<evidence type="ECO:0000259" key="10">
    <source>
        <dbReference type="PROSITE" id="PS50929"/>
    </source>
</evidence>
<feature type="domain" description="ABC transmembrane type-1" evidence="10">
    <location>
        <begin position="14"/>
        <end position="284"/>
    </location>
</feature>
<keyword evidence="4" id="KW-0547">Nucleotide-binding</keyword>
<dbReference type="InterPro" id="IPR003593">
    <property type="entry name" value="AAA+_ATPase"/>
</dbReference>
<dbReference type="Pfam" id="PF00005">
    <property type="entry name" value="ABC_tran"/>
    <property type="match status" value="1"/>
</dbReference>
<dbReference type="Gene3D" id="3.40.50.300">
    <property type="entry name" value="P-loop containing nucleotide triphosphate hydrolases"/>
    <property type="match status" value="1"/>
</dbReference>
<sequence length="587" mass="62413">MRQVRRQVMPVMWFSLAVNLLMLISSIYMMQVFDRVLASGSLHTLLWLTIAALLGIAAYAVIEQARRRVLARTGLWVEQRLSQPVIRRGVDARLAGVRSEASASDVGDLKTFISGEALLAFLDAPWMPIFIIVIWLMHPALGAVAVAGAVILFGLAVLNDVLTRSASARSAGDARQLQFSAQQMVEHGETLKPLGMVDPMLRRWRDRQGAVHAGAQGTQDVTETISNLTRALRLGLQIVILGVGALLVLRGQLTSGGMIGASIILGRALSPVERALTAWRSWVSARTAHANLRALFDALPDHAGPMDLPAPVGRLAMEAVRYAPPGAVEPVLRGIDACIEQGTTCGILGPSGSGKSTLCRLIVGAWVPSSGHVRLDGADITAWNPTQLGRSIGYLPQQIDLFPGTVAENIARMGVVDAEKVARAAMLADVHEMILRLPEGYDTDVGRLGNRLSGGQRQRIGLARALYGDPVLVVLDEPNSNLDGDGEQALNRALIELKRLGRTVVIVAHQPGALRTADTLLVLRDGAVGAFGPRDEVLKHLMVPKPRDEATAPAPRSAPVGPAAASATSFAAAPFAAAPLAARAPAE</sequence>
<gene>
    <name evidence="11" type="ORF">PUR21_00860</name>
</gene>
<evidence type="ECO:0000256" key="4">
    <source>
        <dbReference type="ARBA" id="ARBA00022741"/>
    </source>
</evidence>
<dbReference type="PANTHER" id="PTHR24221">
    <property type="entry name" value="ATP-BINDING CASSETTE SUB-FAMILY B"/>
    <property type="match status" value="1"/>
</dbReference>
<dbReference type="SUPFAM" id="SSF52540">
    <property type="entry name" value="P-loop containing nucleoside triphosphate hydrolases"/>
    <property type="match status" value="1"/>
</dbReference>
<dbReference type="SUPFAM" id="SSF90123">
    <property type="entry name" value="ABC transporter transmembrane region"/>
    <property type="match status" value="1"/>
</dbReference>
<feature type="transmembrane region" description="Helical" evidence="8">
    <location>
        <begin position="117"/>
        <end position="137"/>
    </location>
</feature>
<evidence type="ECO:0000256" key="8">
    <source>
        <dbReference type="SAM" id="Phobius"/>
    </source>
</evidence>
<evidence type="ECO:0000256" key="5">
    <source>
        <dbReference type="ARBA" id="ARBA00022840"/>
    </source>
</evidence>
<dbReference type="Pfam" id="PF00664">
    <property type="entry name" value="ABC_membrane"/>
    <property type="match status" value="1"/>
</dbReference>
<dbReference type="SMART" id="SM00382">
    <property type="entry name" value="AAA"/>
    <property type="match status" value="1"/>
</dbReference>
<dbReference type="PROSITE" id="PS00211">
    <property type="entry name" value="ABC_TRANSPORTER_1"/>
    <property type="match status" value="1"/>
</dbReference>
<dbReference type="InterPro" id="IPR017871">
    <property type="entry name" value="ABC_transporter-like_CS"/>
</dbReference>
<dbReference type="PROSITE" id="PS50893">
    <property type="entry name" value="ABC_TRANSPORTER_2"/>
    <property type="match status" value="1"/>
</dbReference>
<evidence type="ECO:0000256" key="3">
    <source>
        <dbReference type="ARBA" id="ARBA00022692"/>
    </source>
</evidence>